<keyword evidence="2" id="KW-0472">Membrane</keyword>
<dbReference type="PANTHER" id="PTHR24128">
    <property type="entry name" value="HOMEOBOX PROTEIN WARIAI"/>
    <property type="match status" value="1"/>
</dbReference>
<dbReference type="GeneID" id="111309514"/>
<proteinExistence type="predicted"/>
<keyword evidence="1" id="KW-0040">ANK repeat</keyword>
<keyword evidence="2" id="KW-1133">Transmembrane helix</keyword>
<sequence>MDSRMIEAAQTGNINVMYELIQEDPYVLEHIDQVPFVDTPLHVAACAGQVDFVMEMMILKPSFARKLNKGGFTPMHLALQNEKIQVVLQLLKVDKGLVRVKGREGLTPLHHLARTGNLDLLIKFLDVCPEAIEDVTVRDETALHLMVKNDMFEAFEVLVGWLLRSRHAASQRWEEELLSWGDTKGNTVMHIAVIRNRPQVAKIVVENFHHDYINAKNLDGLTPVDILFLEGDQRQADSEIFNMLSNAGGLRGSFLPEDPNSSIASFKSKMSCLQKLATAASRGKKDIPIEMRNTFLVVTVLIITATFDASLNPPSKKDNSHGSESLSIKTVVFYELLSGRTVDLMAWLYNTVIFWAAIGLTAYLLPSRTICLLLLMTLSLFGSCYTLLSASVFSQLLHAGETTKRSEIWYYVFRILSYCFSSLISVLVAYRIAHYVFQRLGLGKNLQGIKEPPTIIDNSDRVSLGYEMTEWKVKRRPSRKTARLMFIPHLYETFRLGGSIYPYTRKSVEDDFAQLTINVVENEVGINQEEWVHLCPPDFELNN</sequence>
<evidence type="ECO:0000313" key="3">
    <source>
        <dbReference type="Proteomes" id="UP000515121"/>
    </source>
</evidence>
<keyword evidence="3" id="KW-1185">Reference proteome</keyword>
<gene>
    <name evidence="4" type="primary">LOC111309514</name>
</gene>
<name>A0A6P6AHC7_DURZI</name>
<dbReference type="SMART" id="SM00248">
    <property type="entry name" value="ANK"/>
    <property type="match status" value="4"/>
</dbReference>
<dbReference type="Pfam" id="PF12796">
    <property type="entry name" value="Ank_2"/>
    <property type="match status" value="1"/>
</dbReference>
<evidence type="ECO:0000256" key="2">
    <source>
        <dbReference type="SAM" id="Phobius"/>
    </source>
</evidence>
<dbReference type="RefSeq" id="XP_022764285.1">
    <property type="nucleotide sequence ID" value="XM_022908550.1"/>
</dbReference>
<evidence type="ECO:0000313" key="4">
    <source>
        <dbReference type="RefSeq" id="XP_022764285.1"/>
    </source>
</evidence>
<feature type="repeat" description="ANK" evidence="1">
    <location>
        <begin position="104"/>
        <end position="125"/>
    </location>
</feature>
<feature type="transmembrane region" description="Helical" evidence="2">
    <location>
        <begin position="408"/>
        <end position="430"/>
    </location>
</feature>
<evidence type="ECO:0000256" key="1">
    <source>
        <dbReference type="PROSITE-ProRule" id="PRU00023"/>
    </source>
</evidence>
<dbReference type="InterPro" id="IPR036770">
    <property type="entry name" value="Ankyrin_rpt-contain_sf"/>
</dbReference>
<organism evidence="3 4">
    <name type="scientific">Durio zibethinus</name>
    <name type="common">Durian</name>
    <dbReference type="NCBI Taxonomy" id="66656"/>
    <lineage>
        <taxon>Eukaryota</taxon>
        <taxon>Viridiplantae</taxon>
        <taxon>Streptophyta</taxon>
        <taxon>Embryophyta</taxon>
        <taxon>Tracheophyta</taxon>
        <taxon>Spermatophyta</taxon>
        <taxon>Magnoliopsida</taxon>
        <taxon>eudicotyledons</taxon>
        <taxon>Gunneridae</taxon>
        <taxon>Pentapetalae</taxon>
        <taxon>rosids</taxon>
        <taxon>malvids</taxon>
        <taxon>Malvales</taxon>
        <taxon>Malvaceae</taxon>
        <taxon>Helicteroideae</taxon>
        <taxon>Durio</taxon>
    </lineage>
</organism>
<dbReference type="KEGG" id="dzi:111309514"/>
<dbReference type="Proteomes" id="UP000515121">
    <property type="component" value="Unplaced"/>
</dbReference>
<dbReference type="PROSITE" id="PS50297">
    <property type="entry name" value="ANK_REP_REGION"/>
    <property type="match status" value="1"/>
</dbReference>
<dbReference type="AlphaFoldDB" id="A0A6P6AHC7"/>
<feature type="transmembrane region" description="Helical" evidence="2">
    <location>
        <begin position="344"/>
        <end position="365"/>
    </location>
</feature>
<protein>
    <submittedName>
        <fullName evidence="4">Ankyrin repeat-containing protein BDA1-like</fullName>
    </submittedName>
</protein>
<reference evidence="4" key="1">
    <citation type="submission" date="2025-08" db="UniProtKB">
        <authorList>
            <consortium name="RefSeq"/>
        </authorList>
    </citation>
    <scope>IDENTIFICATION</scope>
    <source>
        <tissue evidence="4">Fruit stalk</tissue>
    </source>
</reference>
<dbReference type="OrthoDB" id="674805at2759"/>
<dbReference type="SUPFAM" id="SSF48403">
    <property type="entry name" value="Ankyrin repeat"/>
    <property type="match status" value="1"/>
</dbReference>
<dbReference type="PANTHER" id="PTHR24128:SF60">
    <property type="entry name" value="ALPHA-LATROTOXIN-LHE1A-LIKE"/>
    <property type="match status" value="1"/>
</dbReference>
<dbReference type="Gene3D" id="1.25.40.20">
    <property type="entry name" value="Ankyrin repeat-containing domain"/>
    <property type="match status" value="1"/>
</dbReference>
<accession>A0A6P6AHC7</accession>
<feature type="transmembrane region" description="Helical" evidence="2">
    <location>
        <begin position="372"/>
        <end position="396"/>
    </location>
</feature>
<dbReference type="PROSITE" id="PS50088">
    <property type="entry name" value="ANK_REPEAT"/>
    <property type="match status" value="1"/>
</dbReference>
<feature type="transmembrane region" description="Helical" evidence="2">
    <location>
        <begin position="294"/>
        <end position="311"/>
    </location>
</feature>
<dbReference type="InterPro" id="IPR002110">
    <property type="entry name" value="Ankyrin_rpt"/>
</dbReference>
<keyword evidence="2" id="KW-0812">Transmembrane</keyword>